<accession>A0ABY4MY81</accession>
<keyword evidence="3 5" id="KW-1133">Transmembrane helix</keyword>
<evidence type="ECO:0000256" key="3">
    <source>
        <dbReference type="ARBA" id="ARBA00022989"/>
    </source>
</evidence>
<reference evidence="7" key="1">
    <citation type="submission" date="2022-05" db="EMBL/GenBank/DDBJ databases">
        <title>Complete genome sequence of toluene-degrading Gulosibacter sediminis strain ACHW.36C.</title>
        <authorList>
            <person name="Wai A.C."/>
            <person name="Lai G.K."/>
            <person name="Griffin S.D."/>
            <person name="Leung F.C."/>
        </authorList>
    </citation>
    <scope>NUCLEOTIDE SEQUENCE [LARGE SCALE GENOMIC DNA]</scope>
    <source>
        <strain evidence="7">ACHW.36C</strain>
    </source>
</reference>
<organism evidence="7">
    <name type="scientific">Gulosibacter sediminis</name>
    <dbReference type="NCBI Taxonomy" id="1729695"/>
    <lineage>
        <taxon>Bacteria</taxon>
        <taxon>Bacillati</taxon>
        <taxon>Actinomycetota</taxon>
        <taxon>Actinomycetes</taxon>
        <taxon>Micrococcales</taxon>
        <taxon>Microbacteriaceae</taxon>
        <taxon>Gulosibacter</taxon>
    </lineage>
</organism>
<evidence type="ECO:0000259" key="6">
    <source>
        <dbReference type="Pfam" id="PF13515"/>
    </source>
</evidence>
<comment type="subcellular location">
    <subcellularLocation>
        <location evidence="1">Membrane</location>
        <topology evidence="1">Multi-pass membrane protein</topology>
    </subcellularLocation>
</comment>
<dbReference type="InterPro" id="IPR049453">
    <property type="entry name" value="Memb_transporter_dom"/>
</dbReference>
<feature type="domain" description="Integral membrane bound transporter" evidence="6">
    <location>
        <begin position="31"/>
        <end position="150"/>
    </location>
</feature>
<evidence type="ECO:0000256" key="2">
    <source>
        <dbReference type="ARBA" id="ARBA00022692"/>
    </source>
</evidence>
<protein>
    <submittedName>
        <fullName evidence="7">FUSC family protein</fullName>
    </submittedName>
</protein>
<feature type="transmembrane region" description="Helical" evidence="5">
    <location>
        <begin position="40"/>
        <end position="56"/>
    </location>
</feature>
<evidence type="ECO:0000256" key="4">
    <source>
        <dbReference type="ARBA" id="ARBA00023136"/>
    </source>
</evidence>
<feature type="transmembrane region" description="Helical" evidence="5">
    <location>
        <begin position="68"/>
        <end position="84"/>
    </location>
</feature>
<evidence type="ECO:0000256" key="1">
    <source>
        <dbReference type="ARBA" id="ARBA00004141"/>
    </source>
</evidence>
<dbReference type="EMBL" id="CP097160">
    <property type="protein sequence ID" value="UQN15027.1"/>
    <property type="molecule type" value="Genomic_DNA"/>
</dbReference>
<name>A0ABY4MY81_9MICO</name>
<sequence length="347" mass="37769">MRFFSPLLATKRIPWLQVVKTFIAIAISWVVSMLLLQVDMPIFAAIAALLIVAPNLNQTASKGIERTLGVIAGVIIATVFGGIFGHNAIAAIAAIAVALLIGWAGRLSLGMLNQMAISGMIVIVMGGGSVEFALDRIVETIIGAIIGFLVNMLIVAPVHVEPARQRVADLGGELAASLGRLADALEVRQSPGDLQGLILEARLLRNMVEVSRKAIEEARESLALNPRGRRNREQLDEMDALLETKLQSIVTEVIGMTRAFYDHYDDSLPEEPMAHDIAEQLRRCAHDVRLAVHLAEVDPEPLTSAIPALTAPLELSAPRGQRWILIGSLMEDLRRIRETLLIDEDDE</sequence>
<dbReference type="Pfam" id="PF13515">
    <property type="entry name" value="FUSC_2"/>
    <property type="match status" value="1"/>
</dbReference>
<feature type="transmembrane region" description="Helical" evidence="5">
    <location>
        <begin position="12"/>
        <end position="34"/>
    </location>
</feature>
<keyword evidence="2 5" id="KW-0812">Transmembrane</keyword>
<keyword evidence="4 5" id="KW-0472">Membrane</keyword>
<evidence type="ECO:0000256" key="5">
    <source>
        <dbReference type="SAM" id="Phobius"/>
    </source>
</evidence>
<proteinExistence type="predicted"/>
<feature type="transmembrane region" description="Helical" evidence="5">
    <location>
        <begin position="116"/>
        <end position="134"/>
    </location>
</feature>
<feature type="transmembrane region" description="Helical" evidence="5">
    <location>
        <begin position="140"/>
        <end position="160"/>
    </location>
</feature>
<gene>
    <name evidence="7" type="ORF">M3M28_00730</name>
</gene>
<evidence type="ECO:0000313" key="7">
    <source>
        <dbReference type="EMBL" id="UQN15027.1"/>
    </source>
</evidence>